<dbReference type="Gene3D" id="3.10.20.10">
    <property type="match status" value="1"/>
</dbReference>
<dbReference type="InterPro" id="IPR003786">
    <property type="entry name" value="FdhD"/>
</dbReference>
<dbReference type="SUPFAM" id="SSF53927">
    <property type="entry name" value="Cytidine deaminase-like"/>
    <property type="match status" value="1"/>
</dbReference>
<organism evidence="4 5">
    <name type="scientific">Caldalkalibacillus uzonensis</name>
    <dbReference type="NCBI Taxonomy" id="353224"/>
    <lineage>
        <taxon>Bacteria</taxon>
        <taxon>Bacillati</taxon>
        <taxon>Bacillota</taxon>
        <taxon>Bacilli</taxon>
        <taxon>Bacillales</taxon>
        <taxon>Bacillaceae</taxon>
        <taxon>Caldalkalibacillus</taxon>
    </lineage>
</organism>
<keyword evidence="1 3" id="KW-0963">Cytoplasm</keyword>
<evidence type="ECO:0000256" key="1">
    <source>
        <dbReference type="ARBA" id="ARBA00022490"/>
    </source>
</evidence>
<dbReference type="NCBIfam" id="TIGR00129">
    <property type="entry name" value="fdhD_narQ"/>
    <property type="match status" value="1"/>
</dbReference>
<dbReference type="PIRSF" id="PIRSF015626">
    <property type="entry name" value="FdhD"/>
    <property type="match status" value="1"/>
</dbReference>
<dbReference type="HAMAP" id="MF_00187">
    <property type="entry name" value="FdhD"/>
    <property type="match status" value="1"/>
</dbReference>
<comment type="function">
    <text evidence="3">Required for formate dehydrogenase (FDH) activity. Acts as a sulfur carrier protein that transfers sulfur from IscS to the molybdenum cofactor prior to its insertion into FDH.</text>
</comment>
<accession>A0ABU0CR91</accession>
<name>A0ABU0CR91_9BACI</name>
<gene>
    <name evidence="3" type="primary">fdhD</name>
    <name evidence="4" type="ORF">J2S00_001722</name>
</gene>
<keyword evidence="2 3" id="KW-0501">Molybdenum cofactor biosynthesis</keyword>
<protein>
    <recommendedName>
        <fullName evidence="3">Sulfur carrier protein FdhD</fullName>
    </recommendedName>
</protein>
<comment type="subcellular location">
    <subcellularLocation>
        <location evidence="3">Cytoplasm</location>
    </subcellularLocation>
</comment>
<comment type="caution">
    <text evidence="3">Lacks conserved residue(s) required for the propagation of feature annotation.</text>
</comment>
<evidence type="ECO:0000256" key="2">
    <source>
        <dbReference type="ARBA" id="ARBA00023150"/>
    </source>
</evidence>
<dbReference type="EMBL" id="JAUSUQ010000005">
    <property type="protein sequence ID" value="MDQ0338936.1"/>
    <property type="molecule type" value="Genomic_DNA"/>
</dbReference>
<evidence type="ECO:0000313" key="5">
    <source>
        <dbReference type="Proteomes" id="UP001232445"/>
    </source>
</evidence>
<comment type="similarity">
    <text evidence="3">Belongs to the FdhD family.</text>
</comment>
<dbReference type="InterPro" id="IPR016193">
    <property type="entry name" value="Cytidine_deaminase-like"/>
</dbReference>
<dbReference type="RefSeq" id="WP_307338105.1">
    <property type="nucleotide sequence ID" value="NZ_JAUSUQ010000005.1"/>
</dbReference>
<evidence type="ECO:0000256" key="3">
    <source>
        <dbReference type="HAMAP-Rule" id="MF_00187"/>
    </source>
</evidence>
<dbReference type="Gene3D" id="3.40.140.10">
    <property type="entry name" value="Cytidine Deaminase, domain 2"/>
    <property type="match status" value="1"/>
</dbReference>
<dbReference type="Proteomes" id="UP001232445">
    <property type="component" value="Unassembled WGS sequence"/>
</dbReference>
<reference evidence="4 5" key="1">
    <citation type="submission" date="2023-07" db="EMBL/GenBank/DDBJ databases">
        <title>Genomic Encyclopedia of Type Strains, Phase IV (KMG-IV): sequencing the most valuable type-strain genomes for metagenomic binning, comparative biology and taxonomic classification.</title>
        <authorList>
            <person name="Goeker M."/>
        </authorList>
    </citation>
    <scope>NUCLEOTIDE SEQUENCE [LARGE SCALE GENOMIC DNA]</scope>
    <source>
        <strain evidence="4 5">DSM 17740</strain>
    </source>
</reference>
<sequence>MTTPEITTGWRMMKYKDKCVVSCEDQIVTEYPLTIYLNGDEFATLVCTPTHLEEMTVGFLASEGVICRYTEIKSLHIDDDQGLAYVELHHCSTPAQTFHSKRFIGSCCGKSRQSFYFYNDVRTAKTAVTKLAITAETCLALMAEMQNQSNTFKTTGGVHNAALCSPEGILVTRTDIGRHNTLDKLYGYCLMQRIPVGDKIITFSGRISSEVLLKVSKMGIGILLSKSAPTELALRMADELNITTAGFIRGNQMNVYTHPERILL</sequence>
<dbReference type="Pfam" id="PF02634">
    <property type="entry name" value="FdhD-NarQ"/>
    <property type="match status" value="1"/>
</dbReference>
<comment type="caution">
    <text evidence="4">The sequence shown here is derived from an EMBL/GenBank/DDBJ whole genome shotgun (WGS) entry which is preliminary data.</text>
</comment>
<proteinExistence type="inferred from homology"/>
<dbReference type="PANTHER" id="PTHR30592">
    <property type="entry name" value="FORMATE DEHYDROGENASE"/>
    <property type="match status" value="1"/>
</dbReference>
<keyword evidence="5" id="KW-1185">Reference proteome</keyword>
<dbReference type="PANTHER" id="PTHR30592:SF1">
    <property type="entry name" value="SULFUR CARRIER PROTEIN FDHD"/>
    <property type="match status" value="1"/>
</dbReference>
<evidence type="ECO:0000313" key="4">
    <source>
        <dbReference type="EMBL" id="MDQ0338936.1"/>
    </source>
</evidence>
<feature type="active site" description="Cysteine persulfide intermediate" evidence="3">
    <location>
        <position position="108"/>
    </location>
</feature>